<evidence type="ECO:0008006" key="11">
    <source>
        <dbReference type="Google" id="ProtNLM"/>
    </source>
</evidence>
<evidence type="ECO:0000256" key="1">
    <source>
        <dbReference type="ARBA" id="ARBA00004660"/>
    </source>
</evidence>
<dbReference type="GO" id="GO:0016705">
    <property type="term" value="F:oxidoreductase activity, acting on paired donors, with incorporation or reduction of molecular oxygen"/>
    <property type="evidence" value="ECO:0007669"/>
    <property type="project" value="InterPro"/>
</dbReference>
<evidence type="ECO:0000256" key="4">
    <source>
        <dbReference type="ARBA" id="ARBA00022723"/>
    </source>
</evidence>
<comment type="pathway">
    <text evidence="1">Antibiotic biosynthesis; vancomycin biosynthesis.</text>
</comment>
<accession>A0A1I1B3V5</accession>
<dbReference type="InterPro" id="IPR036396">
    <property type="entry name" value="Cyt_P450_sf"/>
</dbReference>
<dbReference type="Pfam" id="PF00067">
    <property type="entry name" value="p450"/>
    <property type="match status" value="1"/>
</dbReference>
<keyword evidence="3" id="KW-0349">Heme</keyword>
<dbReference type="Proteomes" id="UP000243799">
    <property type="component" value="Unassembled WGS sequence"/>
</dbReference>
<dbReference type="OrthoDB" id="142769at2"/>
<keyword evidence="5" id="KW-0560">Oxidoreductase</keyword>
<dbReference type="PANTHER" id="PTHR46696:SF1">
    <property type="entry name" value="CYTOCHROME P450 YJIB-RELATED"/>
    <property type="match status" value="1"/>
</dbReference>
<keyword evidence="6" id="KW-0408">Iron</keyword>
<dbReference type="EMBL" id="FOKG01000011">
    <property type="protein sequence ID" value="SFB44432.1"/>
    <property type="molecule type" value="Genomic_DNA"/>
</dbReference>
<dbReference type="GO" id="GO:0020037">
    <property type="term" value="F:heme binding"/>
    <property type="evidence" value="ECO:0007669"/>
    <property type="project" value="InterPro"/>
</dbReference>
<comment type="function">
    <text evidence="8">Involved in the coupling of aromatic side chains of the heptapeptide of vancomycin.</text>
</comment>
<dbReference type="GO" id="GO:0004497">
    <property type="term" value="F:monooxygenase activity"/>
    <property type="evidence" value="ECO:0007669"/>
    <property type="project" value="UniProtKB-KW"/>
</dbReference>
<keyword evidence="7" id="KW-0503">Monooxygenase</keyword>
<evidence type="ECO:0000256" key="7">
    <source>
        <dbReference type="ARBA" id="ARBA00023033"/>
    </source>
</evidence>
<dbReference type="InterPro" id="IPR002397">
    <property type="entry name" value="Cyt_P450_B"/>
</dbReference>
<dbReference type="STRING" id="490629.SAMN05216266_111207"/>
<dbReference type="RefSeq" id="WP_091674673.1">
    <property type="nucleotide sequence ID" value="NZ_FOKG01000011.1"/>
</dbReference>
<organism evidence="9 10">
    <name type="scientific">Amycolatopsis marina</name>
    <dbReference type="NCBI Taxonomy" id="490629"/>
    <lineage>
        <taxon>Bacteria</taxon>
        <taxon>Bacillati</taxon>
        <taxon>Actinomycetota</taxon>
        <taxon>Actinomycetes</taxon>
        <taxon>Pseudonocardiales</taxon>
        <taxon>Pseudonocardiaceae</taxon>
        <taxon>Amycolatopsis</taxon>
    </lineage>
</organism>
<dbReference type="Gene3D" id="1.10.630.10">
    <property type="entry name" value="Cytochrome P450"/>
    <property type="match status" value="1"/>
</dbReference>
<keyword evidence="4" id="KW-0479">Metal-binding</keyword>
<reference evidence="10" key="1">
    <citation type="submission" date="2016-10" db="EMBL/GenBank/DDBJ databases">
        <authorList>
            <person name="Varghese N."/>
            <person name="Submissions S."/>
        </authorList>
    </citation>
    <scope>NUCLEOTIDE SEQUENCE [LARGE SCALE GENOMIC DNA]</scope>
    <source>
        <strain evidence="10">CGMCC 4.3568</strain>
    </source>
</reference>
<evidence type="ECO:0000256" key="5">
    <source>
        <dbReference type="ARBA" id="ARBA00023002"/>
    </source>
</evidence>
<sequence>MATYDMGDEAFFSDPAPTFASMRENDPLFWHEQLDAWVLTRYSDVRQLVRDSRFSVDRRQRIRRSSTDSERRILADCYDFMSRWMIFADPPRHTRLRGVIGQAFTPAAARNYEEFVWRTVSTLLDAARRRGSLDVIADLAVPVTSLTNAKLIGLPQEWISDISRWSDAIFRLFNPGAYSSTLAHSAHANLKECQDRMREYLESGSDAEDGSIIATLRTGLDTGSIEDVDEAIASCVMFMVGGHESARHMIGNGVLALLLNRDEMMKLKTSPGLIDKAMDELLRYDSPSVCILRRASENVMINDREIAAGQYVYGALWSANRDPTAFPHPDQLILDRPRQQHLALGLGAHFCVGAPLARIQLSAAVRGLLRINPRLGVAESELRRVPSLASRGLERLPVYVSG</sequence>
<name>A0A1I1B3V5_9PSEU</name>
<protein>
    <recommendedName>
        <fullName evidence="11">Cytochrome P450</fullName>
    </recommendedName>
</protein>
<evidence type="ECO:0000256" key="2">
    <source>
        <dbReference type="ARBA" id="ARBA00010617"/>
    </source>
</evidence>
<evidence type="ECO:0000256" key="8">
    <source>
        <dbReference type="ARBA" id="ARBA00055433"/>
    </source>
</evidence>
<dbReference type="PANTHER" id="PTHR46696">
    <property type="entry name" value="P450, PUTATIVE (EUROFUNG)-RELATED"/>
    <property type="match status" value="1"/>
</dbReference>
<dbReference type="AlphaFoldDB" id="A0A1I1B3V5"/>
<comment type="similarity">
    <text evidence="2">Belongs to the cytochrome P450 family.</text>
</comment>
<dbReference type="InterPro" id="IPR001128">
    <property type="entry name" value="Cyt_P450"/>
</dbReference>
<evidence type="ECO:0000256" key="3">
    <source>
        <dbReference type="ARBA" id="ARBA00022617"/>
    </source>
</evidence>
<evidence type="ECO:0000313" key="10">
    <source>
        <dbReference type="Proteomes" id="UP000243799"/>
    </source>
</evidence>
<dbReference type="FunFam" id="1.10.630.10:FF:000018">
    <property type="entry name" value="Cytochrome P450 monooxygenase"/>
    <property type="match status" value="1"/>
</dbReference>
<evidence type="ECO:0000256" key="6">
    <source>
        <dbReference type="ARBA" id="ARBA00023004"/>
    </source>
</evidence>
<dbReference type="CDD" id="cd20625">
    <property type="entry name" value="CYP164-like"/>
    <property type="match status" value="1"/>
</dbReference>
<evidence type="ECO:0000313" key="9">
    <source>
        <dbReference type="EMBL" id="SFB44432.1"/>
    </source>
</evidence>
<dbReference type="PRINTS" id="PR00359">
    <property type="entry name" value="BP450"/>
</dbReference>
<dbReference type="GO" id="GO:0005506">
    <property type="term" value="F:iron ion binding"/>
    <property type="evidence" value="ECO:0007669"/>
    <property type="project" value="InterPro"/>
</dbReference>
<keyword evidence="10" id="KW-1185">Reference proteome</keyword>
<proteinExistence type="inferred from homology"/>
<gene>
    <name evidence="9" type="ORF">SAMN05216266_111207</name>
</gene>
<dbReference type="SUPFAM" id="SSF48264">
    <property type="entry name" value="Cytochrome P450"/>
    <property type="match status" value="1"/>
</dbReference>